<dbReference type="Proteomes" id="UP000190460">
    <property type="component" value="Unassembled WGS sequence"/>
</dbReference>
<dbReference type="InterPro" id="IPR016087">
    <property type="entry name" value="Chalcone_isomerase"/>
</dbReference>
<name>A0A1T4WSN9_9GAMM</name>
<dbReference type="InterPro" id="IPR016088">
    <property type="entry name" value="Chalcone_isomerase_3-sand"/>
</dbReference>
<feature type="domain" description="Chalcone isomerase" evidence="2">
    <location>
        <begin position="28"/>
        <end position="185"/>
    </location>
</feature>
<dbReference type="InterPro" id="IPR036298">
    <property type="entry name" value="Chalcone_isomerase_sf"/>
</dbReference>
<gene>
    <name evidence="3" type="ORF">SAMN02745130_02040</name>
</gene>
<accession>A0A1T4WSN9</accession>
<dbReference type="SUPFAM" id="SSF54626">
    <property type="entry name" value="Chalcone isomerase"/>
    <property type="match status" value="1"/>
</dbReference>
<evidence type="ECO:0000313" key="4">
    <source>
        <dbReference type="Proteomes" id="UP000190460"/>
    </source>
</evidence>
<dbReference type="Gene3D" id="3.50.70.10">
    <property type="match status" value="1"/>
</dbReference>
<evidence type="ECO:0000259" key="2">
    <source>
        <dbReference type="Pfam" id="PF16036"/>
    </source>
</evidence>
<dbReference type="STRING" id="92487.SAMN02745130_02040"/>
<proteinExistence type="predicted"/>
<feature type="chain" id="PRO_5012910914" evidence="1">
    <location>
        <begin position="26"/>
        <end position="186"/>
    </location>
</feature>
<organism evidence="3 4">
    <name type="scientific">Thiothrix eikelboomii</name>
    <dbReference type="NCBI Taxonomy" id="92487"/>
    <lineage>
        <taxon>Bacteria</taxon>
        <taxon>Pseudomonadati</taxon>
        <taxon>Pseudomonadota</taxon>
        <taxon>Gammaproteobacteria</taxon>
        <taxon>Thiotrichales</taxon>
        <taxon>Thiotrichaceae</taxon>
        <taxon>Thiothrix</taxon>
    </lineage>
</organism>
<sequence length="186" mass="20096">MNIVMHRVLTAAFTLFLLLPLTSQAADNFPAKQAFVGQNLTLNGKGIRTKLVFNLYTAGLYVAAPSKDANALLDAKQPLALRMEITSSMITSENMEEAVREGFQKSAGANLAALQPKIENLIQVFKQPIKEGDIYDFVYKPQSTVIIKNGRNAATIAGADFKQALFGIWIGAKPVQANLKSALLGG</sequence>
<evidence type="ECO:0000313" key="3">
    <source>
        <dbReference type="EMBL" id="SKA79631.1"/>
    </source>
</evidence>
<protein>
    <submittedName>
        <fullName evidence="3">Chalcone isomerase-like</fullName>
    </submittedName>
</protein>
<dbReference type="RefSeq" id="WP_234975852.1">
    <property type="nucleotide sequence ID" value="NZ_FUYB01000008.1"/>
</dbReference>
<feature type="signal peptide" evidence="1">
    <location>
        <begin position="1"/>
        <end position="25"/>
    </location>
</feature>
<dbReference type="Pfam" id="PF16036">
    <property type="entry name" value="Chalcone_3"/>
    <property type="match status" value="1"/>
</dbReference>
<evidence type="ECO:0000256" key="1">
    <source>
        <dbReference type="SAM" id="SignalP"/>
    </source>
</evidence>
<keyword evidence="1" id="KW-0732">Signal</keyword>
<keyword evidence="3" id="KW-0413">Isomerase</keyword>
<reference evidence="4" key="1">
    <citation type="submission" date="2017-02" db="EMBL/GenBank/DDBJ databases">
        <authorList>
            <person name="Varghese N."/>
            <person name="Submissions S."/>
        </authorList>
    </citation>
    <scope>NUCLEOTIDE SEQUENCE [LARGE SCALE GENOMIC DNA]</scope>
    <source>
        <strain evidence="4">ATCC 49788</strain>
    </source>
</reference>
<dbReference type="EMBL" id="FUYB01000008">
    <property type="protein sequence ID" value="SKA79631.1"/>
    <property type="molecule type" value="Genomic_DNA"/>
</dbReference>
<keyword evidence="4" id="KW-1185">Reference proteome</keyword>
<dbReference type="GO" id="GO:0016872">
    <property type="term" value="F:intramolecular lyase activity"/>
    <property type="evidence" value="ECO:0007669"/>
    <property type="project" value="InterPro"/>
</dbReference>
<dbReference type="AlphaFoldDB" id="A0A1T4WSN9"/>